<reference evidence="3 4" key="1">
    <citation type="submission" date="2020-07" db="EMBL/GenBank/DDBJ databases">
        <title>Sequencing the genomes of 1000 actinobacteria strains.</title>
        <authorList>
            <person name="Klenk H.-P."/>
        </authorList>
    </citation>
    <scope>NUCLEOTIDE SEQUENCE [LARGE SCALE GENOMIC DNA]</scope>
    <source>
        <strain evidence="3 4">DSM 44065</strain>
    </source>
</reference>
<keyword evidence="3" id="KW-0378">Hydrolase</keyword>
<comment type="similarity">
    <text evidence="1">Belongs to the carbon-nitrogen hydrolase superfamily. NIT1/NIT2 family.</text>
</comment>
<dbReference type="InterPro" id="IPR036526">
    <property type="entry name" value="C-N_Hydrolase_sf"/>
</dbReference>
<dbReference type="Gene3D" id="3.60.110.10">
    <property type="entry name" value="Carbon-nitrogen hydrolase"/>
    <property type="match status" value="1"/>
</dbReference>
<sequence>MPVLHVATCQFPVSADVRSNADHIARQMREARQRGADVAHFPEGALSGYAGVDFRSFDGFDWELLRSATSELLDLARELRIWVVLGSAHPLTGDHRPHNSLYVVNPSGELVDRYDKRFCSGPPDGSAGDLAHYSPGDHPSTWEIGGIRCGALICYDYRFPELYREYRELGVQLVFHSFHAGGVPAERLAAIEAAIGPDLKPHNPAPTFTFPGITMPAAMTAAAASNHVWISCPNSSAAESLWPAFFVRADGVTLGRLERGTAGVLVCAVDTEADLYDSTAAWRDRALAGVLHSGTPVDDPRSRDRTSF</sequence>
<evidence type="ECO:0000313" key="3">
    <source>
        <dbReference type="EMBL" id="NYI82598.1"/>
    </source>
</evidence>
<name>A0A853AF58_9PSEU</name>
<dbReference type="SUPFAM" id="SSF56317">
    <property type="entry name" value="Carbon-nitrogen hydrolase"/>
    <property type="match status" value="1"/>
</dbReference>
<evidence type="ECO:0000313" key="4">
    <source>
        <dbReference type="Proteomes" id="UP000587002"/>
    </source>
</evidence>
<feature type="domain" description="CN hydrolase" evidence="2">
    <location>
        <begin position="4"/>
        <end position="271"/>
    </location>
</feature>
<dbReference type="CDD" id="cd07197">
    <property type="entry name" value="nitrilase"/>
    <property type="match status" value="1"/>
</dbReference>
<dbReference type="Pfam" id="PF00795">
    <property type="entry name" value="CN_hydrolase"/>
    <property type="match status" value="1"/>
</dbReference>
<comment type="caution">
    <text evidence="3">The sequence shown here is derived from an EMBL/GenBank/DDBJ whole genome shotgun (WGS) entry which is preliminary data.</text>
</comment>
<dbReference type="GO" id="GO:0016787">
    <property type="term" value="F:hydrolase activity"/>
    <property type="evidence" value="ECO:0007669"/>
    <property type="project" value="UniProtKB-KW"/>
</dbReference>
<protein>
    <submittedName>
        <fullName evidence="3">Putative amidohydrolase</fullName>
    </submittedName>
</protein>
<dbReference type="PROSITE" id="PS50263">
    <property type="entry name" value="CN_HYDROLASE"/>
    <property type="match status" value="1"/>
</dbReference>
<dbReference type="AlphaFoldDB" id="A0A853AF58"/>
<dbReference type="Proteomes" id="UP000587002">
    <property type="component" value="Unassembled WGS sequence"/>
</dbReference>
<dbReference type="PANTHER" id="PTHR23088">
    <property type="entry name" value="NITRILASE-RELATED"/>
    <property type="match status" value="1"/>
</dbReference>
<evidence type="ECO:0000259" key="2">
    <source>
        <dbReference type="PROSITE" id="PS50263"/>
    </source>
</evidence>
<accession>A0A853AF58</accession>
<organism evidence="3 4">
    <name type="scientific">Saccharopolyspora hordei</name>
    <dbReference type="NCBI Taxonomy" id="1838"/>
    <lineage>
        <taxon>Bacteria</taxon>
        <taxon>Bacillati</taxon>
        <taxon>Actinomycetota</taxon>
        <taxon>Actinomycetes</taxon>
        <taxon>Pseudonocardiales</taxon>
        <taxon>Pseudonocardiaceae</taxon>
        <taxon>Saccharopolyspora</taxon>
    </lineage>
</organism>
<dbReference type="PANTHER" id="PTHR23088:SF27">
    <property type="entry name" value="DEAMINATED GLUTATHIONE AMIDASE"/>
    <property type="match status" value="1"/>
</dbReference>
<gene>
    <name evidence="3" type="ORF">HNR68_001228</name>
</gene>
<keyword evidence="4" id="KW-1185">Reference proteome</keyword>
<dbReference type="RefSeq" id="WP_179718510.1">
    <property type="nucleotide sequence ID" value="NZ_BAABFH010000001.1"/>
</dbReference>
<dbReference type="EMBL" id="JACCFJ010000001">
    <property type="protein sequence ID" value="NYI82598.1"/>
    <property type="molecule type" value="Genomic_DNA"/>
</dbReference>
<dbReference type="InterPro" id="IPR003010">
    <property type="entry name" value="C-N_Hydrolase"/>
</dbReference>
<proteinExistence type="inferred from homology"/>
<evidence type="ECO:0000256" key="1">
    <source>
        <dbReference type="ARBA" id="ARBA00010613"/>
    </source>
</evidence>